<dbReference type="PANTHER" id="PTHR10629">
    <property type="entry name" value="CYTOSINE-SPECIFIC METHYLTRANSFERASE"/>
    <property type="match status" value="1"/>
</dbReference>
<dbReference type="GO" id="GO:0032259">
    <property type="term" value="P:methylation"/>
    <property type="evidence" value="ECO:0007669"/>
    <property type="project" value="UniProtKB-KW"/>
</dbReference>
<keyword evidence="4" id="KW-0949">S-adenosyl-L-methionine</keyword>
<feature type="compositionally biased region" description="Polar residues" evidence="5">
    <location>
        <begin position="185"/>
        <end position="195"/>
    </location>
</feature>
<dbReference type="Pfam" id="PF00145">
    <property type="entry name" value="DNA_methylase"/>
    <property type="match status" value="1"/>
</dbReference>
<organism evidence="6">
    <name type="scientific">marine sediment metagenome</name>
    <dbReference type="NCBI Taxonomy" id="412755"/>
    <lineage>
        <taxon>unclassified sequences</taxon>
        <taxon>metagenomes</taxon>
        <taxon>ecological metagenomes</taxon>
    </lineage>
</organism>
<dbReference type="InterPro" id="IPR001525">
    <property type="entry name" value="C5_MeTfrase"/>
</dbReference>
<dbReference type="PRINTS" id="PR00105">
    <property type="entry name" value="C5METTRFRASE"/>
</dbReference>
<dbReference type="InterPro" id="IPR050390">
    <property type="entry name" value="C5-Methyltransferase"/>
</dbReference>
<evidence type="ECO:0000313" key="6">
    <source>
        <dbReference type="EMBL" id="KKM69495.1"/>
    </source>
</evidence>
<dbReference type="GO" id="GO:0003886">
    <property type="term" value="F:DNA (cytosine-5-)-methyltransferase activity"/>
    <property type="evidence" value="ECO:0007669"/>
    <property type="project" value="UniProtKB-EC"/>
</dbReference>
<dbReference type="GO" id="GO:0005634">
    <property type="term" value="C:nucleus"/>
    <property type="evidence" value="ECO:0007669"/>
    <property type="project" value="TreeGrafter"/>
</dbReference>
<keyword evidence="2" id="KW-0489">Methyltransferase</keyword>
<feature type="compositionally biased region" description="Basic and acidic residues" evidence="5">
    <location>
        <begin position="208"/>
        <end position="223"/>
    </location>
</feature>
<feature type="region of interest" description="Disordered" evidence="5">
    <location>
        <begin position="170"/>
        <end position="236"/>
    </location>
</feature>
<dbReference type="EMBL" id="LAZR01009979">
    <property type="protein sequence ID" value="KKM69495.1"/>
    <property type="molecule type" value="Genomic_DNA"/>
</dbReference>
<evidence type="ECO:0000256" key="4">
    <source>
        <dbReference type="ARBA" id="ARBA00022691"/>
    </source>
</evidence>
<keyword evidence="3" id="KW-0808">Transferase</keyword>
<dbReference type="GO" id="GO:0044027">
    <property type="term" value="P:negative regulation of gene expression via chromosomal CpG island methylation"/>
    <property type="evidence" value="ECO:0007669"/>
    <property type="project" value="TreeGrafter"/>
</dbReference>
<gene>
    <name evidence="6" type="ORF">LCGC14_1450280</name>
</gene>
<sequence>MLNGLALFAGIGGLELGLSEHVRTVCYVEQDDYAAKVLQARIKDGQLDDAPIWDDIRTFDGKPWRGVVDIVVGGFPCQDVSVAGRRAGIEGARSGLWAEMFRVVCEVRPQFVFVENVPGLLSRGLGRVLGDLASVGYDAEWLCLQAAEVGAPHRRERVFVLAHTLCADSGGRPPTGDIGDKGRQASPTGRESIQSQDRKACSDYTKQGNEDVAHTESQQDRRLQSPRLQPDTRAGSKDVAYATYGHVSSWRNKHTSIIEAYREGKTIRLGRSSAITEAGMWAVEPDMGRVAHGVPSRVDRLKCLGNAVVPLQAKTAFEMLWQRMNLLAE</sequence>
<evidence type="ECO:0000256" key="1">
    <source>
        <dbReference type="ARBA" id="ARBA00011975"/>
    </source>
</evidence>
<evidence type="ECO:0000256" key="2">
    <source>
        <dbReference type="ARBA" id="ARBA00022603"/>
    </source>
</evidence>
<accession>A0A0F9LYP4</accession>
<dbReference type="GO" id="GO:0003677">
    <property type="term" value="F:DNA binding"/>
    <property type="evidence" value="ECO:0007669"/>
    <property type="project" value="TreeGrafter"/>
</dbReference>
<dbReference type="NCBIfam" id="TIGR00675">
    <property type="entry name" value="dcm"/>
    <property type="match status" value="1"/>
</dbReference>
<dbReference type="InterPro" id="IPR029063">
    <property type="entry name" value="SAM-dependent_MTases_sf"/>
</dbReference>
<dbReference type="PROSITE" id="PS51679">
    <property type="entry name" value="SAM_MT_C5"/>
    <property type="match status" value="1"/>
</dbReference>
<reference evidence="6" key="1">
    <citation type="journal article" date="2015" name="Nature">
        <title>Complex archaea that bridge the gap between prokaryotes and eukaryotes.</title>
        <authorList>
            <person name="Spang A."/>
            <person name="Saw J.H."/>
            <person name="Jorgensen S.L."/>
            <person name="Zaremba-Niedzwiedzka K."/>
            <person name="Martijn J."/>
            <person name="Lind A.E."/>
            <person name="van Eijk R."/>
            <person name="Schleper C."/>
            <person name="Guy L."/>
            <person name="Ettema T.J."/>
        </authorList>
    </citation>
    <scope>NUCLEOTIDE SEQUENCE</scope>
</reference>
<protein>
    <recommendedName>
        <fullName evidence="1">DNA (cytosine-5-)-methyltransferase</fullName>
        <ecNumber evidence="1">2.1.1.37</ecNumber>
    </recommendedName>
</protein>
<name>A0A0F9LYP4_9ZZZZ</name>
<dbReference type="EC" id="2.1.1.37" evidence="1"/>
<dbReference type="SUPFAM" id="SSF53335">
    <property type="entry name" value="S-adenosyl-L-methionine-dependent methyltransferases"/>
    <property type="match status" value="1"/>
</dbReference>
<evidence type="ECO:0000256" key="3">
    <source>
        <dbReference type="ARBA" id="ARBA00022679"/>
    </source>
</evidence>
<dbReference type="Gene3D" id="3.40.50.150">
    <property type="entry name" value="Vaccinia Virus protein VP39"/>
    <property type="match status" value="1"/>
</dbReference>
<proteinExistence type="predicted"/>
<dbReference type="AlphaFoldDB" id="A0A0F9LYP4"/>
<evidence type="ECO:0000256" key="5">
    <source>
        <dbReference type="SAM" id="MobiDB-lite"/>
    </source>
</evidence>
<dbReference type="PANTHER" id="PTHR10629:SF52">
    <property type="entry name" value="DNA (CYTOSINE-5)-METHYLTRANSFERASE 1"/>
    <property type="match status" value="1"/>
</dbReference>
<comment type="caution">
    <text evidence="6">The sequence shown here is derived from an EMBL/GenBank/DDBJ whole genome shotgun (WGS) entry which is preliminary data.</text>
</comment>